<protein>
    <submittedName>
        <fullName evidence="2">DUF6520 family protein</fullName>
    </submittedName>
</protein>
<reference evidence="2 3" key="1">
    <citation type="submission" date="2024-04" db="EMBL/GenBank/DDBJ databases">
        <title>Flavobacterium sp. DGU11 16S ribosomal RNA gene Genome sequencing and assembly.</title>
        <authorList>
            <person name="Park S."/>
        </authorList>
    </citation>
    <scope>NUCLEOTIDE SEQUENCE [LARGE SCALE GENOMIC DNA]</scope>
    <source>
        <strain evidence="2 3">DGU11</strain>
    </source>
</reference>
<evidence type="ECO:0000313" key="3">
    <source>
        <dbReference type="Proteomes" id="UP001464555"/>
    </source>
</evidence>
<sequence length="99" mass="10512">MKPLFKMALPVVAFVLASAGAVSTKVAETAKTDDTVLINGWVQNPDENTCVQRTNLNCSLSSTPNMCEAASPTAPGTLVPAFEKHTATGKCSRVLYRIN</sequence>
<evidence type="ECO:0000313" key="2">
    <source>
        <dbReference type="EMBL" id="MEL1243845.1"/>
    </source>
</evidence>
<dbReference type="RefSeq" id="WP_341696163.1">
    <property type="nucleotide sequence ID" value="NZ_JBBYHR010000003.1"/>
</dbReference>
<accession>A0ABU9HUM1</accession>
<organism evidence="2 3">
    <name type="scientific">Flavobacterium arundinis</name>
    <dbReference type="NCBI Taxonomy" id="3139143"/>
    <lineage>
        <taxon>Bacteria</taxon>
        <taxon>Pseudomonadati</taxon>
        <taxon>Bacteroidota</taxon>
        <taxon>Flavobacteriia</taxon>
        <taxon>Flavobacteriales</taxon>
        <taxon>Flavobacteriaceae</taxon>
        <taxon>Flavobacterium</taxon>
    </lineage>
</organism>
<keyword evidence="1" id="KW-0732">Signal</keyword>
<dbReference type="InterPro" id="IPR045391">
    <property type="entry name" value="DUF6520"/>
</dbReference>
<evidence type="ECO:0000256" key="1">
    <source>
        <dbReference type="SAM" id="SignalP"/>
    </source>
</evidence>
<feature type="signal peptide" evidence="1">
    <location>
        <begin position="1"/>
        <end position="21"/>
    </location>
</feature>
<name>A0ABU9HUM1_9FLAO</name>
<proteinExistence type="predicted"/>
<comment type="caution">
    <text evidence="2">The sequence shown here is derived from an EMBL/GenBank/DDBJ whole genome shotgun (WGS) entry which is preliminary data.</text>
</comment>
<dbReference type="Proteomes" id="UP001464555">
    <property type="component" value="Unassembled WGS sequence"/>
</dbReference>
<feature type="chain" id="PRO_5045649150" evidence="1">
    <location>
        <begin position="22"/>
        <end position="99"/>
    </location>
</feature>
<gene>
    <name evidence="2" type="ORF">AAEO56_06185</name>
</gene>
<dbReference type="Pfam" id="PF20130">
    <property type="entry name" value="DUF6520"/>
    <property type="match status" value="1"/>
</dbReference>
<dbReference type="EMBL" id="JBBYHR010000003">
    <property type="protein sequence ID" value="MEL1243845.1"/>
    <property type="molecule type" value="Genomic_DNA"/>
</dbReference>
<keyword evidence="3" id="KW-1185">Reference proteome</keyword>